<dbReference type="EMBL" id="CP015625">
    <property type="protein sequence ID" value="AQT46547.1"/>
    <property type="molecule type" value="Genomic_DNA"/>
</dbReference>
<dbReference type="Proteomes" id="UP000189632">
    <property type="component" value="Chromosome"/>
</dbReference>
<organism evidence="1 2">
    <name type="scientific">Bartonella choladocola</name>
    <dbReference type="NCBI Taxonomy" id="2750995"/>
    <lineage>
        <taxon>Bacteria</taxon>
        <taxon>Pseudomonadati</taxon>
        <taxon>Pseudomonadota</taxon>
        <taxon>Alphaproteobacteria</taxon>
        <taxon>Hyphomicrobiales</taxon>
        <taxon>Bartonellaceae</taxon>
        <taxon>Bartonella</taxon>
    </lineage>
</organism>
<dbReference type="AlphaFoldDB" id="A0A1U9MF37"/>
<dbReference type="KEGG" id="bapi:BBC0122_004170"/>
<reference evidence="1 2" key="1">
    <citation type="submission" date="2016-11" db="EMBL/GenBank/DDBJ databases">
        <title>Comparative genomics of Bartonella apis.</title>
        <authorList>
            <person name="Engel P."/>
        </authorList>
    </citation>
    <scope>NUCLEOTIDE SEQUENCE [LARGE SCALE GENOMIC DNA]</scope>
    <source>
        <strain evidence="1 2">BBC0122</strain>
    </source>
</reference>
<protein>
    <submittedName>
        <fullName evidence="1">Uncharacterized protein</fullName>
    </submittedName>
</protein>
<name>A0A1U9MF37_9HYPH</name>
<dbReference type="STRING" id="1686310.BBC0244_004490"/>
<evidence type="ECO:0000313" key="1">
    <source>
        <dbReference type="EMBL" id="AQT46547.1"/>
    </source>
</evidence>
<keyword evidence="2" id="KW-1185">Reference proteome</keyword>
<evidence type="ECO:0000313" key="2">
    <source>
        <dbReference type="Proteomes" id="UP000189632"/>
    </source>
</evidence>
<accession>A0A1U9MF37</accession>
<sequence>MNSIQGSALFKLRGFVSVAQKYETTRPKKVTTAAAVGDGSRLIRSSMLGFFLADFACGIDSEELRYLLKMCHPEWCPPEPIKTIAANIRMSLEEFNAKGEI</sequence>
<gene>
    <name evidence="1" type="ORF">BBC0122_004170</name>
</gene>
<proteinExistence type="predicted"/>